<evidence type="ECO:0000313" key="1">
    <source>
        <dbReference type="EMBL" id="GLK13784.1"/>
    </source>
</evidence>
<reference evidence="1" key="2">
    <citation type="submission" date="2023-01" db="EMBL/GenBank/DDBJ databases">
        <authorList>
            <person name="Sun Q."/>
            <person name="Evtushenko L."/>
        </authorList>
    </citation>
    <scope>NUCLEOTIDE SEQUENCE</scope>
    <source>
        <strain evidence="1">VKM Ac-2007</strain>
    </source>
</reference>
<accession>A0A9W6I9U4</accession>
<comment type="caution">
    <text evidence="1">The sequence shown here is derived from an EMBL/GenBank/DDBJ whole genome shotgun (WGS) entry which is preliminary data.</text>
</comment>
<dbReference type="Proteomes" id="UP001143474">
    <property type="component" value="Unassembled WGS sequence"/>
</dbReference>
<dbReference type="RefSeq" id="WP_271222050.1">
    <property type="nucleotide sequence ID" value="NZ_BAAAVD010000083.1"/>
</dbReference>
<dbReference type="AlphaFoldDB" id="A0A9W6I9U4"/>
<reference evidence="1" key="1">
    <citation type="journal article" date="2014" name="Int. J. Syst. Evol. Microbiol.">
        <title>Complete genome sequence of Corynebacterium casei LMG S-19264T (=DSM 44701T), isolated from a smear-ripened cheese.</title>
        <authorList>
            <consortium name="US DOE Joint Genome Institute (JGI-PGF)"/>
            <person name="Walter F."/>
            <person name="Albersmeier A."/>
            <person name="Kalinowski J."/>
            <person name="Ruckert C."/>
        </authorList>
    </citation>
    <scope>NUCLEOTIDE SEQUENCE</scope>
    <source>
        <strain evidence="1">VKM Ac-2007</strain>
    </source>
</reference>
<keyword evidence="2" id="KW-1185">Reference proteome</keyword>
<protein>
    <submittedName>
        <fullName evidence="1">Uncharacterized protein</fullName>
    </submittedName>
</protein>
<dbReference type="EMBL" id="BSEV01000025">
    <property type="protein sequence ID" value="GLK13784.1"/>
    <property type="molecule type" value="Genomic_DNA"/>
</dbReference>
<gene>
    <name evidence="1" type="ORF">GCM10017600_71950</name>
</gene>
<evidence type="ECO:0000313" key="2">
    <source>
        <dbReference type="Proteomes" id="UP001143474"/>
    </source>
</evidence>
<proteinExistence type="predicted"/>
<name>A0A9W6I9U4_9ACTN</name>
<sequence length="103" mass="11561">MAVPDVPDPEVTITATAHLARLTERLMRHGLHTRIRTSRRGSLQLVVLSPDAPALSEIVYAAPQEGTWWFWWSWSERIASVDETDVAAQRIGYVVSSAVRRHG</sequence>
<organism evidence="1 2">
    <name type="scientific">Streptosporangium carneum</name>
    <dbReference type="NCBI Taxonomy" id="47481"/>
    <lineage>
        <taxon>Bacteria</taxon>
        <taxon>Bacillati</taxon>
        <taxon>Actinomycetota</taxon>
        <taxon>Actinomycetes</taxon>
        <taxon>Streptosporangiales</taxon>
        <taxon>Streptosporangiaceae</taxon>
        <taxon>Streptosporangium</taxon>
    </lineage>
</organism>